<feature type="transmembrane region" description="Helical" evidence="8">
    <location>
        <begin position="284"/>
        <end position="303"/>
    </location>
</feature>
<feature type="transmembrane region" description="Helical" evidence="8">
    <location>
        <begin position="189"/>
        <end position="208"/>
    </location>
</feature>
<evidence type="ECO:0000256" key="2">
    <source>
        <dbReference type="ARBA" id="ARBA00022475"/>
    </source>
</evidence>
<feature type="transmembrane region" description="Helical" evidence="8">
    <location>
        <begin position="214"/>
        <end position="232"/>
    </location>
</feature>
<dbReference type="InterPro" id="IPR018584">
    <property type="entry name" value="GT87"/>
</dbReference>
<feature type="transmembrane region" description="Helical" evidence="8">
    <location>
        <begin position="402"/>
        <end position="419"/>
    </location>
</feature>
<accession>A0ABW7ZFR3</accession>
<evidence type="ECO:0000256" key="4">
    <source>
        <dbReference type="ARBA" id="ARBA00022692"/>
    </source>
</evidence>
<keyword evidence="2" id="KW-1003">Cell membrane</keyword>
<evidence type="ECO:0000313" key="9">
    <source>
        <dbReference type="EMBL" id="MFI7261697.1"/>
    </source>
</evidence>
<keyword evidence="5 8" id="KW-1133">Transmembrane helix</keyword>
<evidence type="ECO:0000256" key="1">
    <source>
        <dbReference type="ARBA" id="ARBA00004651"/>
    </source>
</evidence>
<dbReference type="GO" id="GO:0016757">
    <property type="term" value="F:glycosyltransferase activity"/>
    <property type="evidence" value="ECO:0007669"/>
    <property type="project" value="UniProtKB-KW"/>
</dbReference>
<feature type="transmembrane region" description="Helical" evidence="8">
    <location>
        <begin position="106"/>
        <end position="125"/>
    </location>
</feature>
<dbReference type="Pfam" id="PF09594">
    <property type="entry name" value="GT87"/>
    <property type="match status" value="1"/>
</dbReference>
<feature type="transmembrane region" description="Helical" evidence="8">
    <location>
        <begin position="27"/>
        <end position="47"/>
    </location>
</feature>
<keyword evidence="3 9" id="KW-0808">Transferase</keyword>
<keyword evidence="10" id="KW-1185">Reference proteome</keyword>
<comment type="caution">
    <text evidence="9">The sequence shown here is derived from an EMBL/GenBank/DDBJ whole genome shotgun (WGS) entry which is preliminary data.</text>
</comment>
<evidence type="ECO:0000256" key="6">
    <source>
        <dbReference type="ARBA" id="ARBA00023136"/>
    </source>
</evidence>
<dbReference type="EMBL" id="JBITLE010000002">
    <property type="protein sequence ID" value="MFI7261697.1"/>
    <property type="molecule type" value="Genomic_DNA"/>
</dbReference>
<keyword evidence="4 8" id="KW-0812">Transmembrane</keyword>
<evidence type="ECO:0000256" key="5">
    <source>
        <dbReference type="ARBA" id="ARBA00022989"/>
    </source>
</evidence>
<evidence type="ECO:0000256" key="7">
    <source>
        <dbReference type="ARBA" id="ARBA00024033"/>
    </source>
</evidence>
<keyword evidence="6 8" id="KW-0472">Membrane</keyword>
<dbReference type="RefSeq" id="WP_396762811.1">
    <property type="nucleotide sequence ID" value="NZ_JBITLA010000001.1"/>
</dbReference>
<evidence type="ECO:0000256" key="3">
    <source>
        <dbReference type="ARBA" id="ARBA00022679"/>
    </source>
</evidence>
<dbReference type="EC" id="2.4.-.-" evidence="9"/>
<feature type="transmembrane region" description="Helical" evidence="8">
    <location>
        <begin position="137"/>
        <end position="153"/>
    </location>
</feature>
<dbReference type="Proteomes" id="UP001612812">
    <property type="component" value="Unassembled WGS sequence"/>
</dbReference>
<name>A0ABW7ZFR3_9ACTN</name>
<reference evidence="9 10" key="1">
    <citation type="submission" date="2024-10" db="EMBL/GenBank/DDBJ databases">
        <title>The Natural Products Discovery Center: Release of the First 8490 Sequenced Strains for Exploring Actinobacteria Biosynthetic Diversity.</title>
        <authorList>
            <person name="Kalkreuter E."/>
            <person name="Kautsar S.A."/>
            <person name="Yang D."/>
            <person name="Bader C.D."/>
            <person name="Teijaro C.N."/>
            <person name="Fluegel L."/>
            <person name="Davis C.M."/>
            <person name="Simpson J.R."/>
            <person name="Lauterbach L."/>
            <person name="Steele A.D."/>
            <person name="Gui C."/>
            <person name="Meng S."/>
            <person name="Li G."/>
            <person name="Viehrig K."/>
            <person name="Ye F."/>
            <person name="Su P."/>
            <person name="Kiefer A.F."/>
            <person name="Nichols A."/>
            <person name="Cepeda A.J."/>
            <person name="Yan W."/>
            <person name="Fan B."/>
            <person name="Jiang Y."/>
            <person name="Adhikari A."/>
            <person name="Zheng C.-J."/>
            <person name="Schuster L."/>
            <person name="Cowan T.M."/>
            <person name="Smanski M.J."/>
            <person name="Chevrette M.G."/>
            <person name="De Carvalho L.P.S."/>
            <person name="Shen B."/>
        </authorList>
    </citation>
    <scope>NUCLEOTIDE SEQUENCE [LARGE SCALE GENOMIC DNA]</scope>
    <source>
        <strain evidence="9 10">NPDC049845</strain>
    </source>
</reference>
<keyword evidence="9" id="KW-0328">Glycosyltransferase</keyword>
<comment type="similarity">
    <text evidence="7">Belongs to the glycosyltransferase 87 family.</text>
</comment>
<protein>
    <submittedName>
        <fullName evidence="9">Glycosyltransferase family 87 protein</fullName>
        <ecNumber evidence="9">2.4.-.-</ecNumber>
    </submittedName>
</protein>
<organism evidence="9 10">
    <name type="scientific">Micromonospora maritima</name>
    <dbReference type="NCBI Taxonomy" id="986711"/>
    <lineage>
        <taxon>Bacteria</taxon>
        <taxon>Bacillati</taxon>
        <taxon>Actinomycetota</taxon>
        <taxon>Actinomycetes</taxon>
        <taxon>Micromonosporales</taxon>
        <taxon>Micromonosporaceae</taxon>
        <taxon>Micromonospora</taxon>
    </lineage>
</organism>
<gene>
    <name evidence="9" type="ORF">ACIBP4_05210</name>
</gene>
<evidence type="ECO:0000313" key="10">
    <source>
        <dbReference type="Proteomes" id="UP001612812"/>
    </source>
</evidence>
<evidence type="ECO:0000256" key="8">
    <source>
        <dbReference type="SAM" id="Phobius"/>
    </source>
</evidence>
<comment type="subcellular location">
    <subcellularLocation>
        <location evidence="1">Cell membrane</location>
        <topology evidence="1">Multi-pass membrane protein</topology>
    </subcellularLocation>
</comment>
<proteinExistence type="inferred from homology"/>
<feature type="transmembrane region" description="Helical" evidence="8">
    <location>
        <begin position="309"/>
        <end position="333"/>
    </location>
</feature>
<sequence length="437" mass="47332">MIISRLRRAARTNRADRPERPRVALPNWLLLPGLVALAASLAAYAVFLDHDPLRGTDLTMYLGAAQAFLDGEPVYRLGYTTLNLPYTYPPITLPFLTPLTLLDDRAALYVWTAAGLLAMLAVLWFTLRMLGYEGARGRLGLAAAVLAVLVWSEPLHRNFYLGQINIFVLLLVVADLARPDRSRFKGVGVGLATTVKLLPGLFVVYLLLTRRIRAAVVAGATFVGLTVLGAVVQPRGSYDYWIAGRAFDSSRPLATSGPRYAGNQSLQGFVSRLLGSDELNSRPWALSVVIAAAAGLGLAVALHRLGEEAMAMVVVGFTTLVVSPVSWSHYWLWIGPMALVLLDLARRARGAARLPAGALAVAAVLPFLLWPGRASTGETVPRGLIWKAAHLEGTAKTLAVDSYVGTVLVLFGLALLWLLHRWRTTVRRDAPPDPVPV</sequence>